<reference evidence="1" key="1">
    <citation type="journal article" date="2014" name="Front. Microbiol.">
        <title>High frequency of phylogenetically diverse reductive dehalogenase-homologous genes in deep subseafloor sedimentary metagenomes.</title>
        <authorList>
            <person name="Kawai M."/>
            <person name="Futagami T."/>
            <person name="Toyoda A."/>
            <person name="Takaki Y."/>
            <person name="Nishi S."/>
            <person name="Hori S."/>
            <person name="Arai W."/>
            <person name="Tsubouchi T."/>
            <person name="Morono Y."/>
            <person name="Uchiyama I."/>
            <person name="Ito T."/>
            <person name="Fujiyama A."/>
            <person name="Inagaki F."/>
            <person name="Takami H."/>
        </authorList>
    </citation>
    <scope>NUCLEOTIDE SEQUENCE</scope>
    <source>
        <strain evidence="1">Expedition CK06-06</strain>
    </source>
</reference>
<feature type="non-terminal residue" evidence="1">
    <location>
        <position position="1"/>
    </location>
</feature>
<gene>
    <name evidence="1" type="ORF">S12H4_13189</name>
</gene>
<name>X1TJ45_9ZZZZ</name>
<dbReference type="Gene3D" id="2.120.10.70">
    <property type="entry name" value="Fucose-specific lectin"/>
    <property type="match status" value="1"/>
</dbReference>
<proteinExistence type="predicted"/>
<protein>
    <recommendedName>
        <fullName evidence="2">Sialidase domain-containing protein</fullName>
    </recommendedName>
</protein>
<evidence type="ECO:0008006" key="2">
    <source>
        <dbReference type="Google" id="ProtNLM"/>
    </source>
</evidence>
<comment type="caution">
    <text evidence="1">The sequence shown here is derived from an EMBL/GenBank/DDBJ whole genome shotgun (WGS) entry which is preliminary data.</text>
</comment>
<dbReference type="InterPro" id="IPR036278">
    <property type="entry name" value="Sialidase_sf"/>
</dbReference>
<accession>X1TJ45</accession>
<organism evidence="1">
    <name type="scientific">marine sediment metagenome</name>
    <dbReference type="NCBI Taxonomy" id="412755"/>
    <lineage>
        <taxon>unclassified sequences</taxon>
        <taxon>metagenomes</taxon>
        <taxon>ecological metagenomes</taxon>
    </lineage>
</organism>
<dbReference type="SUPFAM" id="SSF50939">
    <property type="entry name" value="Sialidases"/>
    <property type="match status" value="1"/>
</dbReference>
<evidence type="ECO:0000313" key="1">
    <source>
        <dbReference type="EMBL" id="GAI87585.1"/>
    </source>
</evidence>
<dbReference type="AlphaFoldDB" id="X1TJ45"/>
<dbReference type="EMBL" id="BARW01006280">
    <property type="protein sequence ID" value="GAI87585.1"/>
    <property type="molecule type" value="Genomic_DNA"/>
</dbReference>
<sequence length="71" mass="7995">GEVYVAYYDYNNNDLMYARSDDHGATWTTRRLSDSGGYYNSIQLSAGAGIAISYYGRNPNSLRYCLLPKNP</sequence>